<evidence type="ECO:0000313" key="1">
    <source>
        <dbReference type="EMBL" id="WRL65830.1"/>
    </source>
</evidence>
<proteinExistence type="predicted"/>
<name>A0ABZ1B9P9_9ACTN</name>
<gene>
    <name evidence="1" type="ORF">U6N30_09835</name>
</gene>
<dbReference type="RefSeq" id="WP_324277147.1">
    <property type="nucleotide sequence ID" value="NZ_CP141261.1"/>
</dbReference>
<organism evidence="1 2">
    <name type="scientific">Blastococcus brunescens</name>
    <dbReference type="NCBI Taxonomy" id="1564165"/>
    <lineage>
        <taxon>Bacteria</taxon>
        <taxon>Bacillati</taxon>
        <taxon>Actinomycetota</taxon>
        <taxon>Actinomycetes</taxon>
        <taxon>Geodermatophilales</taxon>
        <taxon>Geodermatophilaceae</taxon>
        <taxon>Blastococcus</taxon>
    </lineage>
</organism>
<dbReference type="Proteomes" id="UP001324287">
    <property type="component" value="Chromosome"/>
</dbReference>
<dbReference type="EMBL" id="CP141261">
    <property type="protein sequence ID" value="WRL65830.1"/>
    <property type="molecule type" value="Genomic_DNA"/>
</dbReference>
<accession>A0ABZ1B9P9</accession>
<evidence type="ECO:0000313" key="2">
    <source>
        <dbReference type="Proteomes" id="UP001324287"/>
    </source>
</evidence>
<reference evidence="1 2" key="1">
    <citation type="submission" date="2023-12" db="EMBL/GenBank/DDBJ databases">
        <title>Blastococcus brunescens sp. nov., an actonobacterium isolated from sandstone collected in sahara desert.</title>
        <authorList>
            <person name="Gtari M."/>
            <person name="Ghodhbane F."/>
        </authorList>
    </citation>
    <scope>NUCLEOTIDE SEQUENCE [LARGE SCALE GENOMIC DNA]</scope>
    <source>
        <strain evidence="1 2">BMG 8361</strain>
    </source>
</reference>
<sequence>MSVLPAVVLGVVGVLVGTLANRAAGRYPWPESPRIGQLVERG</sequence>
<keyword evidence="2" id="KW-1185">Reference proteome</keyword>
<protein>
    <submittedName>
        <fullName evidence="1">Uncharacterized protein</fullName>
    </submittedName>
</protein>